<organism evidence="2 3">
    <name type="scientific">Rhizopus oryzae</name>
    <name type="common">Mucormycosis agent</name>
    <name type="synonym">Rhizopus arrhizus var. delemar</name>
    <dbReference type="NCBI Taxonomy" id="64495"/>
    <lineage>
        <taxon>Eukaryota</taxon>
        <taxon>Fungi</taxon>
        <taxon>Fungi incertae sedis</taxon>
        <taxon>Mucoromycota</taxon>
        <taxon>Mucoromycotina</taxon>
        <taxon>Mucoromycetes</taxon>
        <taxon>Mucorales</taxon>
        <taxon>Mucorineae</taxon>
        <taxon>Rhizopodaceae</taxon>
        <taxon>Rhizopus</taxon>
    </lineage>
</organism>
<feature type="compositionally biased region" description="Basic residues" evidence="1">
    <location>
        <begin position="121"/>
        <end position="136"/>
    </location>
</feature>
<evidence type="ECO:0000256" key="1">
    <source>
        <dbReference type="SAM" id="MobiDB-lite"/>
    </source>
</evidence>
<reference evidence="2" key="1">
    <citation type="journal article" date="2020" name="Microb. Genom.">
        <title>Genetic diversity of clinical and environmental Mucorales isolates obtained from an investigation of mucormycosis cases among solid organ transplant recipients.</title>
        <authorList>
            <person name="Nguyen M.H."/>
            <person name="Kaul D."/>
            <person name="Muto C."/>
            <person name="Cheng S.J."/>
            <person name="Richter R.A."/>
            <person name="Bruno V.M."/>
            <person name="Liu G."/>
            <person name="Beyhan S."/>
            <person name="Sundermann A.J."/>
            <person name="Mounaud S."/>
            <person name="Pasculle A.W."/>
            <person name="Nierman W.C."/>
            <person name="Driscoll E."/>
            <person name="Cumbie R."/>
            <person name="Clancy C.J."/>
            <person name="Dupont C.L."/>
        </authorList>
    </citation>
    <scope>NUCLEOTIDE SEQUENCE</scope>
    <source>
        <strain evidence="2">GL11</strain>
    </source>
</reference>
<comment type="caution">
    <text evidence="2">The sequence shown here is derived from an EMBL/GenBank/DDBJ whole genome shotgun (WGS) entry which is preliminary data.</text>
</comment>
<dbReference type="EMBL" id="JAANQT010007605">
    <property type="protein sequence ID" value="KAG1286149.1"/>
    <property type="molecule type" value="Genomic_DNA"/>
</dbReference>
<accession>A0A9P6WTV7</accession>
<protein>
    <submittedName>
        <fullName evidence="2">Uncharacterized protein</fullName>
    </submittedName>
</protein>
<evidence type="ECO:0000313" key="3">
    <source>
        <dbReference type="Proteomes" id="UP000716291"/>
    </source>
</evidence>
<evidence type="ECO:0000313" key="2">
    <source>
        <dbReference type="EMBL" id="KAG1286149.1"/>
    </source>
</evidence>
<dbReference type="AlphaFoldDB" id="A0A9P6WTV7"/>
<feature type="region of interest" description="Disordered" evidence="1">
    <location>
        <begin position="86"/>
        <end position="136"/>
    </location>
</feature>
<proteinExistence type="predicted"/>
<dbReference type="Proteomes" id="UP000716291">
    <property type="component" value="Unassembled WGS sequence"/>
</dbReference>
<gene>
    <name evidence="2" type="ORF">G6F64_014214</name>
</gene>
<keyword evidence="3" id="KW-1185">Reference proteome</keyword>
<sequence length="136" mass="14863">MRAAGQRQLAHAGTMAERELRAAQRAIRIADERLQRADAEMIQQQCQRIGLVGGIDRNVQRAICPDEVEGQHAQLLWVQRAALADQILGPAPPPPAHSPGRPTHSAGAPGWGRRGASTAPRRTHRARHARGHRPAR</sequence>
<name>A0A9P6WTV7_RHIOR</name>